<feature type="compositionally biased region" description="Pro residues" evidence="2">
    <location>
        <begin position="266"/>
        <end position="276"/>
    </location>
</feature>
<evidence type="ECO:0000313" key="4">
    <source>
        <dbReference type="EMBL" id="EEN55176.1"/>
    </source>
</evidence>
<dbReference type="InParanoid" id="C3YWD2"/>
<accession>C3YWD2</accession>
<feature type="region of interest" description="Disordered" evidence="2">
    <location>
        <begin position="132"/>
        <end position="157"/>
    </location>
</feature>
<dbReference type="AlphaFoldDB" id="C3YWD2"/>
<gene>
    <name evidence="4" type="ORF">BRAFLDRAFT_68758</name>
</gene>
<dbReference type="SMART" id="SM00233">
    <property type="entry name" value="PH"/>
    <property type="match status" value="1"/>
</dbReference>
<feature type="region of interest" description="Disordered" evidence="2">
    <location>
        <begin position="213"/>
        <end position="423"/>
    </location>
</feature>
<keyword evidence="1" id="KW-0597">Phosphoprotein</keyword>
<dbReference type="Pfam" id="PF00169">
    <property type="entry name" value="PH"/>
    <property type="match status" value="1"/>
</dbReference>
<evidence type="ECO:0000256" key="1">
    <source>
        <dbReference type="ARBA" id="ARBA00022553"/>
    </source>
</evidence>
<feature type="compositionally biased region" description="Pro residues" evidence="2">
    <location>
        <begin position="286"/>
        <end position="295"/>
    </location>
</feature>
<protein>
    <recommendedName>
        <fullName evidence="3">PH domain-containing protein</fullName>
    </recommendedName>
</protein>
<dbReference type="InterPro" id="IPR045188">
    <property type="entry name" value="Boi1/Boi2-like"/>
</dbReference>
<feature type="compositionally biased region" description="Pro residues" evidence="2">
    <location>
        <begin position="335"/>
        <end position="347"/>
    </location>
</feature>
<dbReference type="CDD" id="cd00821">
    <property type="entry name" value="PH"/>
    <property type="match status" value="1"/>
</dbReference>
<dbReference type="InterPro" id="IPR001849">
    <property type="entry name" value="PH_domain"/>
</dbReference>
<dbReference type="SUPFAM" id="SSF50729">
    <property type="entry name" value="PH domain-like"/>
    <property type="match status" value="1"/>
</dbReference>
<dbReference type="PANTHER" id="PTHR22902">
    <property type="entry name" value="SESQUIPEDALIAN"/>
    <property type="match status" value="1"/>
</dbReference>
<feature type="compositionally biased region" description="Low complexity" evidence="2">
    <location>
        <begin position="214"/>
        <end position="230"/>
    </location>
</feature>
<evidence type="ECO:0000259" key="3">
    <source>
        <dbReference type="PROSITE" id="PS50003"/>
    </source>
</evidence>
<dbReference type="STRING" id="7739.C3YWD2"/>
<feature type="compositionally biased region" description="Pro residues" evidence="2">
    <location>
        <begin position="231"/>
        <end position="243"/>
    </location>
</feature>
<dbReference type="InterPro" id="IPR011993">
    <property type="entry name" value="PH-like_dom_sf"/>
</dbReference>
<dbReference type="PROSITE" id="PS50003">
    <property type="entry name" value="PH_DOMAIN"/>
    <property type="match status" value="1"/>
</dbReference>
<proteinExistence type="predicted"/>
<sequence>MGTEDPEPELKFEGYLTKQAKMKLKAPKKYWFVLKNNTLNYFKTSSDLSDENVQGSVDFTQVQSVRKLANHADGLTFQITLKGGKIHTLIGESSEQVTDWVKMLHKAMQLKPGHARASVTWHDLPNMTPEQVRKSLSIERSSSTDSTSPLPSVSSMSSRATSLASNLSMDSEGSSLYMEVGDLAARASGTSQISSTSSSSMEMEDGVYEKIGASKDSASSLSSPSPTSSASPPPLPSCPPPLSPAKSAQGTPPTSPARLHTSKKAPPGPPPPPPLRSTPLLLSSTPLPPPPPLCSTPPLLSSTPPPPPLRSTPLLQSSTPPPPPNRSTPPLFHSTPPPLPSTPPPAMSPIKRRVKPARPPPPPPRAAETALSTEGADTCTENADTCTEGADTYSSIDEGIQNGEKTTENEEEESPDYDDIPVEEDTYTTIGESQAEEEYAEVGSPGKHTAVEQEADEGMVDNIYYEGASNAKENGMEKVIDDIFNGISFNRASELYAVNSGQSEDESKDLYARVNKPRRSWSNDVIAPPLPHASIEGKTFAFDEIRDMLGDMGIGEDTIEDLTPDWMDDGPSAMDQLKQFVENLQGDQPKETVENGD</sequence>
<organism>
    <name type="scientific">Branchiostoma floridae</name>
    <name type="common">Florida lancelet</name>
    <name type="synonym">Amphioxus</name>
    <dbReference type="NCBI Taxonomy" id="7739"/>
    <lineage>
        <taxon>Eukaryota</taxon>
        <taxon>Metazoa</taxon>
        <taxon>Chordata</taxon>
        <taxon>Cephalochordata</taxon>
        <taxon>Leptocardii</taxon>
        <taxon>Amphioxiformes</taxon>
        <taxon>Branchiostomatidae</taxon>
        <taxon>Branchiostoma</taxon>
    </lineage>
</organism>
<reference evidence="4" key="1">
    <citation type="journal article" date="2008" name="Nature">
        <title>The amphioxus genome and the evolution of the chordate karyotype.</title>
        <authorList>
            <consortium name="US DOE Joint Genome Institute (JGI-PGF)"/>
            <person name="Putnam N.H."/>
            <person name="Butts T."/>
            <person name="Ferrier D.E.K."/>
            <person name="Furlong R.F."/>
            <person name="Hellsten U."/>
            <person name="Kawashima T."/>
            <person name="Robinson-Rechavi M."/>
            <person name="Shoguchi E."/>
            <person name="Terry A."/>
            <person name="Yu J.-K."/>
            <person name="Benito-Gutierrez E.L."/>
            <person name="Dubchak I."/>
            <person name="Garcia-Fernandez J."/>
            <person name="Gibson-Brown J.J."/>
            <person name="Grigoriev I.V."/>
            <person name="Horton A.C."/>
            <person name="de Jong P.J."/>
            <person name="Jurka J."/>
            <person name="Kapitonov V.V."/>
            <person name="Kohara Y."/>
            <person name="Kuroki Y."/>
            <person name="Lindquist E."/>
            <person name="Lucas S."/>
            <person name="Osoegawa K."/>
            <person name="Pennacchio L.A."/>
            <person name="Salamov A.A."/>
            <person name="Satou Y."/>
            <person name="Sauka-Spengler T."/>
            <person name="Schmutz J."/>
            <person name="Shin-I T."/>
            <person name="Toyoda A."/>
            <person name="Bronner-Fraser M."/>
            <person name="Fujiyama A."/>
            <person name="Holland L.Z."/>
            <person name="Holland P.W.H."/>
            <person name="Satoh N."/>
            <person name="Rokhsar D.S."/>
        </authorList>
    </citation>
    <scope>NUCLEOTIDE SEQUENCE [LARGE SCALE GENOMIC DNA]</scope>
    <source>
        <strain evidence="4">S238N-H82</strain>
        <tissue evidence="4">Testes</tissue>
    </source>
</reference>
<evidence type="ECO:0000256" key="2">
    <source>
        <dbReference type="SAM" id="MobiDB-lite"/>
    </source>
</evidence>
<feature type="domain" description="PH" evidence="3">
    <location>
        <begin position="9"/>
        <end position="109"/>
    </location>
</feature>
<feature type="compositionally biased region" description="Acidic residues" evidence="2">
    <location>
        <begin position="409"/>
        <end position="423"/>
    </location>
</feature>
<feature type="compositionally biased region" description="Low complexity" evidence="2">
    <location>
        <begin position="138"/>
        <end position="157"/>
    </location>
</feature>
<dbReference type="Gene3D" id="2.30.29.30">
    <property type="entry name" value="Pleckstrin-homology domain (PH domain)/Phosphotyrosine-binding domain (PTB)"/>
    <property type="match status" value="1"/>
</dbReference>
<dbReference type="EMBL" id="GG666561">
    <property type="protein sequence ID" value="EEN55176.1"/>
    <property type="molecule type" value="Genomic_DNA"/>
</dbReference>
<dbReference type="PANTHER" id="PTHR22902:SF27">
    <property type="entry name" value="PLECKSTRIN HOMOLOGY DOMAIN-CONTAINING FAMILY A MEMBER 3"/>
    <property type="match status" value="1"/>
</dbReference>
<name>C3YWD2_BRAFL</name>